<accession>A0ABW7PMS6</accession>
<proteinExistence type="predicted"/>
<name>A0ABW7PMS6_9ACTN</name>
<organism evidence="1 2">
    <name type="scientific">Streptomyces racemochromogenes</name>
    <dbReference type="NCBI Taxonomy" id="67353"/>
    <lineage>
        <taxon>Bacteria</taxon>
        <taxon>Bacillati</taxon>
        <taxon>Actinomycetota</taxon>
        <taxon>Actinomycetes</taxon>
        <taxon>Kitasatosporales</taxon>
        <taxon>Streptomycetaceae</taxon>
        <taxon>Streptomyces</taxon>
    </lineage>
</organism>
<dbReference type="EMBL" id="JBBDHD010000145">
    <property type="protein sequence ID" value="MFH7599721.1"/>
    <property type="molecule type" value="Genomic_DNA"/>
</dbReference>
<keyword evidence="2" id="KW-1185">Reference proteome</keyword>
<sequence>MTQDRREQVRPFLRAGEHLVAVCAYELGPGVPTPPDDLVPPADHSALHRRIEAKLPKPLAQLVRTHVIDPRRSRPAAAAAAVDRLPDAVDRIGTRLMHGKSMEGGWQSAAGHFLISRAAARGSVTGVLAVTDRRWFALTDVSHLWQSTPVMKEYWEVPRQAVAAVRARPTGVLQRGRMDLEFTDGSWVALLASVPAQAVSFAEAAAHYR</sequence>
<dbReference type="Proteomes" id="UP001610631">
    <property type="component" value="Unassembled WGS sequence"/>
</dbReference>
<evidence type="ECO:0000313" key="2">
    <source>
        <dbReference type="Proteomes" id="UP001610631"/>
    </source>
</evidence>
<evidence type="ECO:0000313" key="1">
    <source>
        <dbReference type="EMBL" id="MFH7599721.1"/>
    </source>
</evidence>
<protein>
    <submittedName>
        <fullName evidence="1">Uncharacterized protein</fullName>
    </submittedName>
</protein>
<comment type="caution">
    <text evidence="1">The sequence shown here is derived from an EMBL/GenBank/DDBJ whole genome shotgun (WGS) entry which is preliminary data.</text>
</comment>
<reference evidence="1 2" key="1">
    <citation type="submission" date="2024-03" db="EMBL/GenBank/DDBJ databases">
        <title>Whole genome sequencing of Streptomyces racemochromogenes, to identify antimicrobial biosynthetic gene clusters.</title>
        <authorList>
            <person name="Suryawanshi P."/>
            <person name="Krishnaraj P.U."/>
            <person name="Arun Y.P."/>
            <person name="Suryawanshi M.P."/>
            <person name="Rakshit O."/>
        </authorList>
    </citation>
    <scope>NUCLEOTIDE SEQUENCE [LARGE SCALE GENOMIC DNA]</scope>
    <source>
        <strain evidence="1 2">AUDT626</strain>
    </source>
</reference>
<gene>
    <name evidence="1" type="ORF">WDV06_32165</name>
</gene>
<dbReference type="RefSeq" id="WP_395513348.1">
    <property type="nucleotide sequence ID" value="NZ_JBBDHD010000145.1"/>
</dbReference>